<sequence length="236" mass="26584">KIAVDLVNKVQQDKKDGDVDINVKIAPNTTFKVIAINFIETTDDGELAKITPDDRVFIDSVQEATDNILSNYEKEVDGKNNASKAIFETIQLKVQILVNEYKSELEYGDISMKLSSGGDDRRLSFTRTYIKDKKEIIVNLGHIKVDLKKPSKDKEGLQSEHPPEEQTPFNTPNVFDHVGSGKNKVFIHKKTGYVYKKNPAKHGGLNYNVWSSKTAYDNSGQREYSVWADSGKSRGR</sequence>
<evidence type="ECO:0000256" key="1">
    <source>
        <dbReference type="SAM" id="MobiDB-lite"/>
    </source>
</evidence>
<evidence type="ECO:0000313" key="2">
    <source>
        <dbReference type="EMBL" id="CAA6806080.1"/>
    </source>
</evidence>
<feature type="compositionally biased region" description="Basic and acidic residues" evidence="1">
    <location>
        <begin position="149"/>
        <end position="164"/>
    </location>
</feature>
<accession>A0A6S6SU25</accession>
<protein>
    <submittedName>
        <fullName evidence="2">Uncharacterized protein</fullName>
    </submittedName>
</protein>
<dbReference type="AlphaFoldDB" id="A0A6S6SU25"/>
<feature type="non-terminal residue" evidence="2">
    <location>
        <position position="1"/>
    </location>
</feature>
<name>A0A6S6SU25_9BACT</name>
<dbReference type="EMBL" id="CACVAS010000038">
    <property type="protein sequence ID" value="CAA6806080.1"/>
    <property type="molecule type" value="Genomic_DNA"/>
</dbReference>
<proteinExistence type="predicted"/>
<organism evidence="2">
    <name type="scientific">uncultured Sulfurovum sp</name>
    <dbReference type="NCBI Taxonomy" id="269237"/>
    <lineage>
        <taxon>Bacteria</taxon>
        <taxon>Pseudomonadati</taxon>
        <taxon>Campylobacterota</taxon>
        <taxon>Epsilonproteobacteria</taxon>
        <taxon>Campylobacterales</taxon>
        <taxon>Sulfurovaceae</taxon>
        <taxon>Sulfurovum</taxon>
        <taxon>environmental samples</taxon>
    </lineage>
</organism>
<gene>
    <name evidence="2" type="ORF">HELGO_WM82079</name>
</gene>
<feature type="region of interest" description="Disordered" evidence="1">
    <location>
        <begin position="149"/>
        <end position="172"/>
    </location>
</feature>
<reference evidence="2" key="1">
    <citation type="submission" date="2020-01" db="EMBL/GenBank/DDBJ databases">
        <authorList>
            <person name="Meier V. D."/>
            <person name="Meier V D."/>
        </authorList>
    </citation>
    <scope>NUCLEOTIDE SEQUENCE</scope>
    <source>
        <strain evidence="2">HLG_WM_MAG_01</strain>
    </source>
</reference>